<evidence type="ECO:0000313" key="2">
    <source>
        <dbReference type="Proteomes" id="UP000828390"/>
    </source>
</evidence>
<reference evidence="1" key="1">
    <citation type="journal article" date="2019" name="bioRxiv">
        <title>The Genome of the Zebra Mussel, Dreissena polymorpha: A Resource for Invasive Species Research.</title>
        <authorList>
            <person name="McCartney M.A."/>
            <person name="Auch B."/>
            <person name="Kono T."/>
            <person name="Mallez S."/>
            <person name="Zhang Y."/>
            <person name="Obille A."/>
            <person name="Becker A."/>
            <person name="Abrahante J.E."/>
            <person name="Garbe J."/>
            <person name="Badalamenti J.P."/>
            <person name="Herman A."/>
            <person name="Mangelson H."/>
            <person name="Liachko I."/>
            <person name="Sullivan S."/>
            <person name="Sone E.D."/>
            <person name="Koren S."/>
            <person name="Silverstein K.A.T."/>
            <person name="Beckman K.B."/>
            <person name="Gohl D.M."/>
        </authorList>
    </citation>
    <scope>NUCLEOTIDE SEQUENCE</scope>
    <source>
        <strain evidence="1">Duluth1</strain>
        <tissue evidence="1">Whole animal</tissue>
    </source>
</reference>
<evidence type="ECO:0000313" key="1">
    <source>
        <dbReference type="EMBL" id="KAH3854488.1"/>
    </source>
</evidence>
<accession>A0A9D4R518</accession>
<protein>
    <submittedName>
        <fullName evidence="1">Uncharacterized protein</fullName>
    </submittedName>
</protein>
<gene>
    <name evidence="1" type="ORF">DPMN_097031</name>
</gene>
<dbReference type="Proteomes" id="UP000828390">
    <property type="component" value="Unassembled WGS sequence"/>
</dbReference>
<proteinExistence type="predicted"/>
<dbReference type="AlphaFoldDB" id="A0A9D4R518"/>
<name>A0A9D4R518_DREPO</name>
<comment type="caution">
    <text evidence="1">The sequence shown here is derived from an EMBL/GenBank/DDBJ whole genome shotgun (WGS) entry which is preliminary data.</text>
</comment>
<sequence length="55" mass="5971">MEEGVRGSVPGLHGGLVRVAEEEDAAMLRSIEERLQHACSGSRLQADPELSRKDP</sequence>
<dbReference type="EMBL" id="JAIWYP010000003">
    <property type="protein sequence ID" value="KAH3854488.1"/>
    <property type="molecule type" value="Genomic_DNA"/>
</dbReference>
<reference evidence="1" key="2">
    <citation type="submission" date="2020-11" db="EMBL/GenBank/DDBJ databases">
        <authorList>
            <person name="McCartney M.A."/>
            <person name="Auch B."/>
            <person name="Kono T."/>
            <person name="Mallez S."/>
            <person name="Becker A."/>
            <person name="Gohl D.M."/>
            <person name="Silverstein K.A.T."/>
            <person name="Koren S."/>
            <person name="Bechman K.B."/>
            <person name="Herman A."/>
            <person name="Abrahante J.E."/>
            <person name="Garbe J."/>
        </authorList>
    </citation>
    <scope>NUCLEOTIDE SEQUENCE</scope>
    <source>
        <strain evidence="1">Duluth1</strain>
        <tissue evidence="1">Whole animal</tissue>
    </source>
</reference>
<organism evidence="1 2">
    <name type="scientific">Dreissena polymorpha</name>
    <name type="common">Zebra mussel</name>
    <name type="synonym">Mytilus polymorpha</name>
    <dbReference type="NCBI Taxonomy" id="45954"/>
    <lineage>
        <taxon>Eukaryota</taxon>
        <taxon>Metazoa</taxon>
        <taxon>Spiralia</taxon>
        <taxon>Lophotrochozoa</taxon>
        <taxon>Mollusca</taxon>
        <taxon>Bivalvia</taxon>
        <taxon>Autobranchia</taxon>
        <taxon>Heteroconchia</taxon>
        <taxon>Euheterodonta</taxon>
        <taxon>Imparidentia</taxon>
        <taxon>Neoheterodontei</taxon>
        <taxon>Myida</taxon>
        <taxon>Dreissenoidea</taxon>
        <taxon>Dreissenidae</taxon>
        <taxon>Dreissena</taxon>
    </lineage>
</organism>
<keyword evidence="2" id="KW-1185">Reference proteome</keyword>